<reference evidence="1 2" key="1">
    <citation type="journal article" date="2015" name="Genome Biol.">
        <title>Comparative genomics of Steinernema reveals deeply conserved gene regulatory networks.</title>
        <authorList>
            <person name="Dillman A.R."/>
            <person name="Macchietto M."/>
            <person name="Porter C.F."/>
            <person name="Rogers A."/>
            <person name="Williams B."/>
            <person name="Antoshechkin I."/>
            <person name="Lee M.M."/>
            <person name="Goodwin Z."/>
            <person name="Lu X."/>
            <person name="Lewis E.E."/>
            <person name="Goodrich-Blair H."/>
            <person name="Stock S.P."/>
            <person name="Adams B.J."/>
            <person name="Sternberg P.W."/>
            <person name="Mortazavi A."/>
        </authorList>
    </citation>
    <scope>NUCLEOTIDE SEQUENCE [LARGE SCALE GENOMIC DNA]</scope>
    <source>
        <strain evidence="1 2">ALL</strain>
    </source>
</reference>
<proteinExistence type="predicted"/>
<reference evidence="1 2" key="2">
    <citation type="journal article" date="2019" name="G3 (Bethesda)">
        <title>Hybrid Assembly of the Genome of the Entomopathogenic Nematode Steinernema carpocapsae Identifies the X-Chromosome.</title>
        <authorList>
            <person name="Serra L."/>
            <person name="Macchietto M."/>
            <person name="Macias-Munoz A."/>
            <person name="McGill C.J."/>
            <person name="Rodriguez I.M."/>
            <person name="Rodriguez B."/>
            <person name="Murad R."/>
            <person name="Mortazavi A."/>
        </authorList>
    </citation>
    <scope>NUCLEOTIDE SEQUENCE [LARGE SCALE GENOMIC DNA]</scope>
    <source>
        <strain evidence="1 2">ALL</strain>
    </source>
</reference>
<dbReference type="AlphaFoldDB" id="A0A4U5NXC5"/>
<evidence type="ECO:0000313" key="2">
    <source>
        <dbReference type="Proteomes" id="UP000298663"/>
    </source>
</evidence>
<comment type="caution">
    <text evidence="1">The sequence shown here is derived from an EMBL/GenBank/DDBJ whole genome shotgun (WGS) entry which is preliminary data.</text>
</comment>
<name>A0A4U5NXC5_STECR</name>
<sequence>MYLFGIFNSWSKLTMVLVDFSVGNNLASLDIVMSRPDPVPTSSMEEFRTAFNLVHFNVCASVPEEFQEQRIRYDWTMKLEGSTLYDEQLPATFDCSILWKAPTQASYIVTVTGYASNGTEKALMGQKRITVVDKWIAVVGDSYASGEGNPNTKCEHHRPAMWISGCSPSFDLFIIDFRRMPSQQPLVPLQGLQEVPCPVSRLCNPLYLPSLHRSFRRLRYFDRNRTISAGCGWKHLPVQGFWPGYTAHDPRRQRRGLLRNPVPPYQ</sequence>
<protein>
    <submittedName>
        <fullName evidence="1">Uncharacterized protein</fullName>
    </submittedName>
</protein>
<evidence type="ECO:0000313" key="1">
    <source>
        <dbReference type="EMBL" id="TKR87951.1"/>
    </source>
</evidence>
<dbReference type="Proteomes" id="UP000298663">
    <property type="component" value="Unassembled WGS sequence"/>
</dbReference>
<accession>A0A4U5NXC5</accession>
<keyword evidence="2" id="KW-1185">Reference proteome</keyword>
<dbReference type="OrthoDB" id="21678at2759"/>
<gene>
    <name evidence="1" type="ORF">L596_012274</name>
</gene>
<organism evidence="1 2">
    <name type="scientific">Steinernema carpocapsae</name>
    <name type="common">Entomopathogenic nematode</name>
    <dbReference type="NCBI Taxonomy" id="34508"/>
    <lineage>
        <taxon>Eukaryota</taxon>
        <taxon>Metazoa</taxon>
        <taxon>Ecdysozoa</taxon>
        <taxon>Nematoda</taxon>
        <taxon>Chromadorea</taxon>
        <taxon>Rhabditida</taxon>
        <taxon>Tylenchina</taxon>
        <taxon>Panagrolaimomorpha</taxon>
        <taxon>Strongyloidoidea</taxon>
        <taxon>Steinernematidae</taxon>
        <taxon>Steinernema</taxon>
    </lineage>
</organism>
<dbReference type="EMBL" id="AZBU02000003">
    <property type="protein sequence ID" value="TKR87951.1"/>
    <property type="molecule type" value="Genomic_DNA"/>
</dbReference>